<reference evidence="1" key="2">
    <citation type="submission" date="2017-11" db="EMBL/GenBank/DDBJ databases">
        <title>Coralsnake Venomics: Analyses of Venom Gland Transcriptomes and Proteomes of Six Brazilian Taxa.</title>
        <authorList>
            <person name="Aird S.D."/>
            <person name="Jorge da Silva N."/>
            <person name="Qiu L."/>
            <person name="Villar-Briones A."/>
            <person name="Aparecida-Saddi V."/>
            <person name="Campos-Telles M.P."/>
            <person name="Grau M."/>
            <person name="Mikheyev A.S."/>
        </authorList>
    </citation>
    <scope>NUCLEOTIDE SEQUENCE</scope>
    <source>
        <tissue evidence="1">Venom_gland</tissue>
    </source>
</reference>
<sequence length="100" mass="11776">MVTYKDLLNEEGELKIKRELQNQGVELAWLLYPQIQSRYEKDAKAHGFYKEPTTFDQILYTIDEELKKIYTFLLNLKMEGEQAKDIMRVCKTPIVGQSTN</sequence>
<proteinExistence type="predicted"/>
<organism evidence="1">
    <name type="scientific">Micrurus corallinus</name>
    <name type="common">Brazilian coral snake</name>
    <dbReference type="NCBI Taxonomy" id="54390"/>
    <lineage>
        <taxon>Eukaryota</taxon>
        <taxon>Metazoa</taxon>
        <taxon>Chordata</taxon>
        <taxon>Craniata</taxon>
        <taxon>Vertebrata</taxon>
        <taxon>Euteleostomi</taxon>
        <taxon>Lepidosauria</taxon>
        <taxon>Squamata</taxon>
        <taxon>Bifurcata</taxon>
        <taxon>Unidentata</taxon>
        <taxon>Episquamata</taxon>
        <taxon>Toxicofera</taxon>
        <taxon>Serpentes</taxon>
        <taxon>Colubroidea</taxon>
        <taxon>Elapidae</taxon>
        <taxon>Elapinae</taxon>
        <taxon>Micrurus</taxon>
    </lineage>
</organism>
<dbReference type="AlphaFoldDB" id="A0A2D4F607"/>
<accession>A0A2D4F607</accession>
<protein>
    <submittedName>
        <fullName evidence="1">Uncharacterized protein</fullName>
    </submittedName>
</protein>
<reference evidence="1" key="1">
    <citation type="submission" date="2017-07" db="EMBL/GenBank/DDBJ databases">
        <authorList>
            <person name="Mikheyev A."/>
            <person name="Grau M."/>
        </authorList>
    </citation>
    <scope>NUCLEOTIDE SEQUENCE</scope>
    <source>
        <tissue evidence="1">Venom_gland</tissue>
    </source>
</reference>
<name>A0A2D4F607_MICCO</name>
<dbReference type="EMBL" id="IACJ01053446">
    <property type="protein sequence ID" value="LAA42910.1"/>
    <property type="molecule type" value="Transcribed_RNA"/>
</dbReference>
<evidence type="ECO:0000313" key="1">
    <source>
        <dbReference type="EMBL" id="LAA42910.1"/>
    </source>
</evidence>